<dbReference type="PANTHER" id="PTHR36168">
    <property type="entry name" value="CHROMOSOME 1, WHOLE GENOME SHOTGUN SEQUENCE"/>
    <property type="match status" value="1"/>
</dbReference>
<keyword evidence="1" id="KW-1133">Transmembrane helix</keyword>
<comment type="caution">
    <text evidence="2">The sequence shown here is derived from an EMBL/GenBank/DDBJ whole genome shotgun (WGS) entry which is preliminary data.</text>
</comment>
<keyword evidence="3" id="KW-1185">Reference proteome</keyword>
<keyword evidence="1" id="KW-0812">Transmembrane</keyword>
<evidence type="ECO:0000313" key="2">
    <source>
        <dbReference type="EMBL" id="GBB85375.1"/>
    </source>
</evidence>
<dbReference type="EMBL" id="BEXD01000217">
    <property type="protein sequence ID" value="GBB85375.1"/>
    <property type="molecule type" value="Genomic_DNA"/>
</dbReference>
<accession>A0A2Z6Q737</accession>
<organism evidence="2 3">
    <name type="scientific">Rhizophagus clarus</name>
    <dbReference type="NCBI Taxonomy" id="94130"/>
    <lineage>
        <taxon>Eukaryota</taxon>
        <taxon>Fungi</taxon>
        <taxon>Fungi incertae sedis</taxon>
        <taxon>Mucoromycota</taxon>
        <taxon>Glomeromycotina</taxon>
        <taxon>Glomeromycetes</taxon>
        <taxon>Glomerales</taxon>
        <taxon>Glomeraceae</taxon>
        <taxon>Rhizophagus</taxon>
    </lineage>
</organism>
<reference evidence="2 3" key="1">
    <citation type="submission" date="2017-11" db="EMBL/GenBank/DDBJ databases">
        <title>The genome of Rhizophagus clarus HR1 reveals common genetic basis of auxotrophy among arbuscular mycorrhizal fungi.</title>
        <authorList>
            <person name="Kobayashi Y."/>
        </authorList>
    </citation>
    <scope>NUCLEOTIDE SEQUENCE [LARGE SCALE GENOMIC DNA]</scope>
    <source>
        <strain evidence="2 3">HR1</strain>
    </source>
</reference>
<dbReference type="InterPro" id="IPR027417">
    <property type="entry name" value="P-loop_NTPase"/>
</dbReference>
<dbReference type="Gene3D" id="3.40.50.300">
    <property type="entry name" value="P-loop containing nucleotide triphosphate hydrolases"/>
    <property type="match status" value="1"/>
</dbReference>
<evidence type="ECO:0008006" key="4">
    <source>
        <dbReference type="Google" id="ProtNLM"/>
    </source>
</evidence>
<dbReference type="AlphaFoldDB" id="A0A2Z6Q737"/>
<sequence length="566" mass="65169">MVTVFSKKKKSIKKKEYKHFPDESTTRVALLIQNTNNSTRSRETIPLLNRNFIHQSFFQPLKFFYLLYYFRRSVLPSRLVTRQVMLSQQQKFAIRNSKPVLFQSSLSRSYTNSTFPPPSPQDSTSSSYLNKFAKAIAKRLPTVIIGKLVVASVIGLISVDLLYAGYRNWHNEHFLNKTVEKGTRPKINVPEDELVHRPDIVERLKEILQPHENYPFYHVVCGESGTGKTTLTRIASGEVGGVIYVEFPSDPKDKNIERFGEAFGESLNFKFEEHISFMAQLKKKILGDNHKADIHPKWRRALEAFRKAGAVYKAKHNRLPVIVYDNINGLMNVDPEVLDSLQEDAKMSVDHREYVAVFISSEGSVPGRMMLRSAWSRVKKPVMEIGDLSEKEAKAFLIKKCTIEKRRNNVKKECEEESKVYLIKRCNKEIVKKECIINDEQVNELYKLVGGRILALNEVAENFLNGISLEAIKQQVLTEVEKKFQSAQLLRKQLYHEAGKKAINALLDSKEKELGFTTFMELFNSYEEASKVLKFNIFAYHPEKNTVSFQSQSVESYIQEKADIFK</sequence>
<proteinExistence type="predicted"/>
<keyword evidence="1" id="KW-0472">Membrane</keyword>
<evidence type="ECO:0000256" key="1">
    <source>
        <dbReference type="SAM" id="Phobius"/>
    </source>
</evidence>
<name>A0A2Z6Q737_9GLOM</name>
<dbReference type="Proteomes" id="UP000247702">
    <property type="component" value="Unassembled WGS sequence"/>
</dbReference>
<gene>
    <name evidence="2" type="ORF">RclHR1_11930001</name>
</gene>
<protein>
    <recommendedName>
        <fullName evidence="4">AAA+ ATPase domain-containing protein</fullName>
    </recommendedName>
</protein>
<evidence type="ECO:0000313" key="3">
    <source>
        <dbReference type="Proteomes" id="UP000247702"/>
    </source>
</evidence>
<dbReference type="SUPFAM" id="SSF52540">
    <property type="entry name" value="P-loop containing nucleoside triphosphate hydrolases"/>
    <property type="match status" value="1"/>
</dbReference>
<dbReference type="PANTHER" id="PTHR36168:SF1">
    <property type="entry name" value="ORC1-LIKE AAA ATPASE DOMAIN-CONTAINING PROTEIN"/>
    <property type="match status" value="1"/>
</dbReference>
<feature type="transmembrane region" description="Helical" evidence="1">
    <location>
        <begin position="144"/>
        <end position="166"/>
    </location>
</feature>